<gene>
    <name evidence="14" type="ORF">K7X08_000419</name>
</gene>
<comment type="caution">
    <text evidence="14">The sequence shown here is derived from an EMBL/GenBank/DDBJ whole genome shotgun (WGS) entry which is preliminary data.</text>
</comment>
<evidence type="ECO:0000256" key="11">
    <source>
        <dbReference type="ARBA" id="ARBA00041094"/>
    </source>
</evidence>
<dbReference type="FunFam" id="1.10.225.10:FF:000008">
    <property type="entry name" value="Pulmonary surfactant-associated protein B"/>
    <property type="match status" value="1"/>
</dbReference>
<keyword evidence="15" id="KW-1185">Reference proteome</keyword>
<dbReference type="Gene3D" id="1.10.225.10">
    <property type="entry name" value="Saposin-like"/>
    <property type="match status" value="2"/>
</dbReference>
<keyword evidence="7" id="KW-0865">Zymogen</keyword>
<evidence type="ECO:0000313" key="14">
    <source>
        <dbReference type="EMBL" id="KAJ8551049.1"/>
    </source>
</evidence>
<dbReference type="GO" id="GO:0004190">
    <property type="term" value="F:aspartic-type endopeptidase activity"/>
    <property type="evidence" value="ECO:0007669"/>
    <property type="project" value="UniProtKB-KW"/>
</dbReference>
<dbReference type="GO" id="GO:0006508">
    <property type="term" value="P:proteolysis"/>
    <property type="evidence" value="ECO:0007669"/>
    <property type="project" value="UniProtKB-KW"/>
</dbReference>
<keyword evidence="3" id="KW-0645">Protease</keyword>
<evidence type="ECO:0000256" key="8">
    <source>
        <dbReference type="ARBA" id="ARBA00023157"/>
    </source>
</evidence>
<comment type="subcellular location">
    <subcellularLocation>
        <location evidence="1">Secreted</location>
        <location evidence="1">Extracellular space</location>
    </subcellularLocation>
</comment>
<evidence type="ECO:0000256" key="6">
    <source>
        <dbReference type="ARBA" id="ARBA00022750"/>
    </source>
</evidence>
<accession>A0A9Q1RD11</accession>
<keyword evidence="9" id="KW-0325">Glycoprotein</keyword>
<dbReference type="OrthoDB" id="69496at2759"/>
<dbReference type="InterPro" id="IPR008139">
    <property type="entry name" value="SaposinB_dom"/>
</dbReference>
<dbReference type="Proteomes" id="UP001152561">
    <property type="component" value="Unassembled WGS sequence"/>
</dbReference>
<dbReference type="SUPFAM" id="SSF47862">
    <property type="entry name" value="Saposin"/>
    <property type="match status" value="2"/>
</dbReference>
<keyword evidence="5" id="KW-0677">Repeat</keyword>
<dbReference type="GO" id="GO:0016020">
    <property type="term" value="C:membrane"/>
    <property type="evidence" value="ECO:0007669"/>
    <property type="project" value="GOC"/>
</dbReference>
<keyword evidence="6" id="KW-0378">Hydrolase</keyword>
<dbReference type="PRINTS" id="PR01797">
    <property type="entry name" value="SAPOSIN"/>
</dbReference>
<dbReference type="SMART" id="SM00741">
    <property type="entry name" value="SapB"/>
    <property type="match status" value="2"/>
</dbReference>
<feature type="domain" description="Saposin B-type" evidence="13">
    <location>
        <begin position="95"/>
        <end position="174"/>
    </location>
</feature>
<evidence type="ECO:0000313" key="15">
    <source>
        <dbReference type="Proteomes" id="UP001152561"/>
    </source>
</evidence>
<evidence type="ECO:0000256" key="1">
    <source>
        <dbReference type="ARBA" id="ARBA00004239"/>
    </source>
</evidence>
<evidence type="ECO:0000259" key="13">
    <source>
        <dbReference type="PROSITE" id="PS50015"/>
    </source>
</evidence>
<sequence length="278" mass="31569">MCTAVKSDLSGNLWFIGEPKRSWVQAVETSSCRNVSMDLRLCLCLLILGSSWYCTARELAARNPLFTQTEDVSVLQINNLKEPTQVHPLEEVNGNEQLCTLCEEYTAKAVNYMANNKTETEIMDLLHKSCLKMPFYKEECAILVDYYAPLFFLEINRIRPEDFCQKFGLCEQEVTISQVVSGKNCDLCHQVVTEAEKKLKDPDTQLEILELLLKACGAIKPYARKCKKLVFEYAPVILVNAEQFLEKNDICTILHACEPAIDKEQPSLRKQTSLHSAS</sequence>
<dbReference type="PROSITE" id="PS50015">
    <property type="entry name" value="SAP_B"/>
    <property type="match status" value="2"/>
</dbReference>
<proteinExistence type="predicted"/>
<evidence type="ECO:0000256" key="7">
    <source>
        <dbReference type="ARBA" id="ARBA00023145"/>
    </source>
</evidence>
<feature type="domain" description="Saposin B-type" evidence="13">
    <location>
        <begin position="181"/>
        <end position="261"/>
    </location>
</feature>
<dbReference type="Pfam" id="PF03489">
    <property type="entry name" value="SapB_2"/>
    <property type="match status" value="2"/>
</dbReference>
<keyword evidence="4" id="KW-0732">Signal</keyword>
<dbReference type="InterPro" id="IPR007856">
    <property type="entry name" value="SapB_1"/>
</dbReference>
<keyword evidence="6" id="KW-0064">Aspartyl protease</keyword>
<dbReference type="GO" id="GO:0005764">
    <property type="term" value="C:lysosome"/>
    <property type="evidence" value="ECO:0007669"/>
    <property type="project" value="InterPro"/>
</dbReference>
<evidence type="ECO:0000256" key="9">
    <source>
        <dbReference type="ARBA" id="ARBA00023180"/>
    </source>
</evidence>
<organism evidence="14 15">
    <name type="scientific">Anisodus acutangulus</name>
    <dbReference type="NCBI Taxonomy" id="402998"/>
    <lineage>
        <taxon>Eukaryota</taxon>
        <taxon>Viridiplantae</taxon>
        <taxon>Streptophyta</taxon>
        <taxon>Embryophyta</taxon>
        <taxon>Tracheophyta</taxon>
        <taxon>Spermatophyta</taxon>
        <taxon>Magnoliopsida</taxon>
        <taxon>eudicotyledons</taxon>
        <taxon>Gunneridae</taxon>
        <taxon>Pentapetalae</taxon>
        <taxon>asterids</taxon>
        <taxon>lamiids</taxon>
        <taxon>Solanales</taxon>
        <taxon>Solanaceae</taxon>
        <taxon>Solanoideae</taxon>
        <taxon>Hyoscyameae</taxon>
        <taxon>Anisodus</taxon>
    </lineage>
</organism>
<dbReference type="InterPro" id="IPR051428">
    <property type="entry name" value="Sphingo_Act-Surfact_Prot"/>
</dbReference>
<dbReference type="InterPro" id="IPR011001">
    <property type="entry name" value="Saposin-like"/>
</dbReference>
<dbReference type="InterPro" id="IPR008373">
    <property type="entry name" value="Saposin"/>
</dbReference>
<protein>
    <recommendedName>
        <fullName evidence="11">Pulmonary surfactant-associated protein B</fullName>
    </recommendedName>
    <alternativeName>
        <fullName evidence="12">Pulmonary surfactant-associated proteolipid SPL(Phe)</fullName>
    </alternativeName>
</protein>
<name>A0A9Q1RD11_9SOLA</name>
<dbReference type="PANTHER" id="PTHR11480">
    <property type="entry name" value="SAPOSIN-RELATED"/>
    <property type="match status" value="1"/>
</dbReference>
<dbReference type="GO" id="GO:0006665">
    <property type="term" value="P:sphingolipid metabolic process"/>
    <property type="evidence" value="ECO:0007669"/>
    <property type="project" value="InterPro"/>
</dbReference>
<dbReference type="Pfam" id="PF05184">
    <property type="entry name" value="SapB_1"/>
    <property type="match status" value="2"/>
</dbReference>
<keyword evidence="2" id="KW-0964">Secreted</keyword>
<dbReference type="PANTHER" id="PTHR11480:SF3">
    <property type="entry name" value="BCDNA.GH08312"/>
    <property type="match status" value="1"/>
</dbReference>
<evidence type="ECO:0000256" key="5">
    <source>
        <dbReference type="ARBA" id="ARBA00022737"/>
    </source>
</evidence>
<keyword evidence="8" id="KW-1015">Disulfide bond</keyword>
<dbReference type="AlphaFoldDB" id="A0A9Q1RD11"/>
<dbReference type="EMBL" id="JAJAGQ010000010">
    <property type="protein sequence ID" value="KAJ8551049.1"/>
    <property type="molecule type" value="Genomic_DNA"/>
</dbReference>
<evidence type="ECO:0000256" key="12">
    <source>
        <dbReference type="ARBA" id="ARBA00041785"/>
    </source>
</evidence>
<evidence type="ECO:0000256" key="3">
    <source>
        <dbReference type="ARBA" id="ARBA00022670"/>
    </source>
</evidence>
<dbReference type="GO" id="GO:0005576">
    <property type="term" value="C:extracellular region"/>
    <property type="evidence" value="ECO:0007669"/>
    <property type="project" value="UniProtKB-SubCell"/>
</dbReference>
<evidence type="ECO:0000256" key="4">
    <source>
        <dbReference type="ARBA" id="ARBA00022729"/>
    </source>
</evidence>
<evidence type="ECO:0000256" key="2">
    <source>
        <dbReference type="ARBA" id="ARBA00022525"/>
    </source>
</evidence>
<comment type="function">
    <text evidence="10">Pulmonary surfactant-associated proteins promote alveolar stability by lowering the surface tension at the air-liquid interface in the peripheral air spaces. SP-B increases the collapse pressure of palmitic acid to nearly 70 millinewtons per meter.</text>
</comment>
<evidence type="ECO:0000256" key="10">
    <source>
        <dbReference type="ARBA" id="ARBA00037221"/>
    </source>
</evidence>
<dbReference type="InterPro" id="IPR008138">
    <property type="entry name" value="SapB_2"/>
</dbReference>
<reference evidence="15" key="1">
    <citation type="journal article" date="2023" name="Proc. Natl. Acad. Sci. U.S.A.">
        <title>Genomic and structural basis for evolution of tropane alkaloid biosynthesis.</title>
        <authorList>
            <person name="Wanga Y.-J."/>
            <person name="Taina T."/>
            <person name="Yua J.-Y."/>
            <person name="Lia J."/>
            <person name="Xua B."/>
            <person name="Chenc J."/>
            <person name="D'Auriad J.C."/>
            <person name="Huanga J.-P."/>
            <person name="Huanga S.-X."/>
        </authorList>
    </citation>
    <scope>NUCLEOTIDE SEQUENCE [LARGE SCALE GENOMIC DNA]</scope>
    <source>
        <strain evidence="15">cv. KIB-2019</strain>
    </source>
</reference>